<protein>
    <recommendedName>
        <fullName evidence="3">Cytochrome P450</fullName>
    </recommendedName>
</protein>
<gene>
    <name evidence="1" type="ORF">pipiens_006254</name>
</gene>
<organism evidence="1 2">
    <name type="scientific">Culex pipiens pipiens</name>
    <name type="common">Northern house mosquito</name>
    <dbReference type="NCBI Taxonomy" id="38569"/>
    <lineage>
        <taxon>Eukaryota</taxon>
        <taxon>Metazoa</taxon>
        <taxon>Ecdysozoa</taxon>
        <taxon>Arthropoda</taxon>
        <taxon>Hexapoda</taxon>
        <taxon>Insecta</taxon>
        <taxon>Pterygota</taxon>
        <taxon>Neoptera</taxon>
        <taxon>Endopterygota</taxon>
        <taxon>Diptera</taxon>
        <taxon>Nematocera</taxon>
        <taxon>Culicoidea</taxon>
        <taxon>Culicidae</taxon>
        <taxon>Culicinae</taxon>
        <taxon>Culicini</taxon>
        <taxon>Culex</taxon>
        <taxon>Culex</taxon>
    </lineage>
</organism>
<dbReference type="AlphaFoldDB" id="A0ABD1DRC0"/>
<name>A0ABD1DRC0_CULPP</name>
<evidence type="ECO:0008006" key="3">
    <source>
        <dbReference type="Google" id="ProtNLM"/>
    </source>
</evidence>
<reference evidence="1 2" key="1">
    <citation type="submission" date="2024-05" db="EMBL/GenBank/DDBJ databases">
        <title>Culex pipiens pipiens assembly and annotation.</title>
        <authorList>
            <person name="Alout H."/>
            <person name="Durand T."/>
        </authorList>
    </citation>
    <scope>NUCLEOTIDE SEQUENCE [LARGE SCALE GENOMIC DNA]</scope>
    <source>
        <strain evidence="1">HA-2024</strain>
        <tissue evidence="1">Whole body</tissue>
    </source>
</reference>
<evidence type="ECO:0000313" key="2">
    <source>
        <dbReference type="Proteomes" id="UP001562425"/>
    </source>
</evidence>
<sequence length="152" mass="17683">MSETFNISEYNVLYNFSKANELISRDFTRVNGQYLHLSTKLPVFIKKFMKIFNGYRKHFRDESTLSDEILKTFTDDTAVNDRSIFLAFYAIPLILRENFVNCGGKRFRPTLFMTREAFITVIATEATLAETRKSRKLNAISRNVTIQPYVVA</sequence>
<dbReference type="Proteomes" id="UP001562425">
    <property type="component" value="Unassembled WGS sequence"/>
</dbReference>
<dbReference type="EMBL" id="JBEHCU010003678">
    <property type="protein sequence ID" value="KAL1402043.1"/>
    <property type="molecule type" value="Genomic_DNA"/>
</dbReference>
<keyword evidence="2" id="KW-1185">Reference proteome</keyword>
<proteinExistence type="predicted"/>
<feature type="non-terminal residue" evidence="1">
    <location>
        <position position="152"/>
    </location>
</feature>
<evidence type="ECO:0000313" key="1">
    <source>
        <dbReference type="EMBL" id="KAL1402043.1"/>
    </source>
</evidence>
<comment type="caution">
    <text evidence="1">The sequence shown here is derived from an EMBL/GenBank/DDBJ whole genome shotgun (WGS) entry which is preliminary data.</text>
</comment>
<accession>A0ABD1DRC0</accession>